<dbReference type="AlphaFoldDB" id="F8NZL6"/>
<feature type="non-terminal residue" evidence="1">
    <location>
        <position position="1"/>
    </location>
</feature>
<name>F8NZL6_SERL9</name>
<dbReference type="GeneID" id="18819545"/>
<dbReference type="HOGENOM" id="CLU_2326469_0_0_1"/>
<sequence>NRVGNILSVTQRHILFPGSQSAIQVPTCQPFSEKIRDRGVSSLTKRVYQNLIARWLQDQYSWTLLSGRLELLTSAVRPASKKADADDICDGRLLQESST</sequence>
<dbReference type="Proteomes" id="UP000008064">
    <property type="component" value="Unassembled WGS sequence"/>
</dbReference>
<dbReference type="EMBL" id="GL945435">
    <property type="protein sequence ID" value="EGO23347.1"/>
    <property type="molecule type" value="Genomic_DNA"/>
</dbReference>
<gene>
    <name evidence="1" type="ORF">SERLADRAFT_469166</name>
</gene>
<dbReference type="KEGG" id="sla:SERLADRAFT_469166"/>
<reference evidence="1" key="1">
    <citation type="submission" date="2011-04" db="EMBL/GenBank/DDBJ databases">
        <title>Evolution of plant cell wall degrading machinery underlies the functional diversity of forest fungi.</title>
        <authorList>
            <consortium name="US DOE Joint Genome Institute (JGI-PGF)"/>
            <person name="Eastwood D.C."/>
            <person name="Floudas D."/>
            <person name="Binder M."/>
            <person name="Majcherczyk A."/>
            <person name="Schneider P."/>
            <person name="Aerts A."/>
            <person name="Asiegbu F.O."/>
            <person name="Baker S.E."/>
            <person name="Barry K."/>
            <person name="Bendiksby M."/>
            <person name="Blumentritt M."/>
            <person name="Coutinho P.M."/>
            <person name="Cullen D."/>
            <person name="Cullen D."/>
            <person name="Gathman A."/>
            <person name="Goodell B."/>
            <person name="Henrissat B."/>
            <person name="Ihrmark K."/>
            <person name="Kauserud H."/>
            <person name="Kohler A."/>
            <person name="LaButti K."/>
            <person name="Lapidus A."/>
            <person name="Lavin J.L."/>
            <person name="Lee Y.-H."/>
            <person name="Lindquist E."/>
            <person name="Lilly W."/>
            <person name="Lucas S."/>
            <person name="Morin E."/>
            <person name="Murat C."/>
            <person name="Oguiza J.A."/>
            <person name="Park J."/>
            <person name="Pisabarro A.G."/>
            <person name="Riley R."/>
            <person name="Rosling A."/>
            <person name="Salamov A."/>
            <person name="Schmidt O."/>
            <person name="Schmutz J."/>
            <person name="Skrede I."/>
            <person name="Stenlid J."/>
            <person name="Wiebenga A."/>
            <person name="Xie X."/>
            <person name="Kues U."/>
            <person name="Hibbett D.S."/>
            <person name="Hoffmeister D."/>
            <person name="Hogberg N."/>
            <person name="Martin F."/>
            <person name="Grigoriev I.V."/>
            <person name="Watkinson S.C."/>
        </authorList>
    </citation>
    <scope>NUCLEOTIDE SEQUENCE</scope>
    <source>
        <strain evidence="1">S7.9</strain>
    </source>
</reference>
<accession>F8NZL6</accession>
<proteinExistence type="predicted"/>
<protein>
    <submittedName>
        <fullName evidence="1">Uncharacterized protein</fullName>
    </submittedName>
</protein>
<evidence type="ECO:0000313" key="1">
    <source>
        <dbReference type="EMBL" id="EGO23347.1"/>
    </source>
</evidence>
<dbReference type="RefSeq" id="XP_007319109.1">
    <property type="nucleotide sequence ID" value="XM_007319047.1"/>
</dbReference>
<organism>
    <name type="scientific">Serpula lacrymans var. lacrymans (strain S7.9)</name>
    <name type="common">Dry rot fungus</name>
    <dbReference type="NCBI Taxonomy" id="578457"/>
    <lineage>
        <taxon>Eukaryota</taxon>
        <taxon>Fungi</taxon>
        <taxon>Dikarya</taxon>
        <taxon>Basidiomycota</taxon>
        <taxon>Agaricomycotina</taxon>
        <taxon>Agaricomycetes</taxon>
        <taxon>Agaricomycetidae</taxon>
        <taxon>Boletales</taxon>
        <taxon>Coniophorineae</taxon>
        <taxon>Serpulaceae</taxon>
        <taxon>Serpula</taxon>
    </lineage>
</organism>